<feature type="non-terminal residue" evidence="1">
    <location>
        <position position="191"/>
    </location>
</feature>
<dbReference type="GO" id="GO:0005737">
    <property type="term" value="C:cytoplasm"/>
    <property type="evidence" value="ECO:0007669"/>
    <property type="project" value="TreeGrafter"/>
</dbReference>
<dbReference type="InterPro" id="IPR008477">
    <property type="entry name" value="TNFAIP8-like"/>
</dbReference>
<dbReference type="InterPro" id="IPR038355">
    <property type="entry name" value="TNFAIP8_sf"/>
</dbReference>
<accession>A0AAV2RJ65</accession>
<name>A0AAV2RJ65_MEGNR</name>
<dbReference type="Gene3D" id="1.20.1440.160">
    <property type="entry name" value="Tumor necrosis factor alpha-induced protein 8-like"/>
    <property type="match status" value="1"/>
</dbReference>
<protein>
    <submittedName>
        <fullName evidence="1">Uncharacterized protein</fullName>
    </submittedName>
</protein>
<sequence>MGPMFCISRFFIECRKFYRNERAMKIGVNGVQIPLKKSETPEPNIKHFSGPRRKQHFVNSIILLFIKFTLKPIFIAQELPDRQKRKVLRVLKQFVTFTEKSFSLKNSYFYKSMNTFTDCQNIWNFFHILCISEKLVKNHLTEKSLGRIDHVFNFFSDPAFMEEMFKSESPYRPTLQKIVDDMGKAFDEGGI</sequence>
<dbReference type="AlphaFoldDB" id="A0AAV2RJ65"/>
<dbReference type="EMBL" id="CAXKWB010023052">
    <property type="protein sequence ID" value="CAL4124833.1"/>
    <property type="molecule type" value="Genomic_DNA"/>
</dbReference>
<reference evidence="1 2" key="1">
    <citation type="submission" date="2024-05" db="EMBL/GenBank/DDBJ databases">
        <authorList>
            <person name="Wallberg A."/>
        </authorList>
    </citation>
    <scope>NUCLEOTIDE SEQUENCE [LARGE SCALE GENOMIC DNA]</scope>
</reference>
<dbReference type="GO" id="GO:0042981">
    <property type="term" value="P:regulation of apoptotic process"/>
    <property type="evidence" value="ECO:0007669"/>
    <property type="project" value="InterPro"/>
</dbReference>
<comment type="caution">
    <text evidence="1">The sequence shown here is derived from an EMBL/GenBank/DDBJ whole genome shotgun (WGS) entry which is preliminary data.</text>
</comment>
<gene>
    <name evidence="1" type="ORF">MNOR_LOCUS24810</name>
</gene>
<dbReference type="Proteomes" id="UP001497623">
    <property type="component" value="Unassembled WGS sequence"/>
</dbReference>
<proteinExistence type="predicted"/>
<dbReference type="Pfam" id="PF05527">
    <property type="entry name" value="TNFAIP8"/>
    <property type="match status" value="1"/>
</dbReference>
<evidence type="ECO:0000313" key="2">
    <source>
        <dbReference type="Proteomes" id="UP001497623"/>
    </source>
</evidence>
<organism evidence="1 2">
    <name type="scientific">Meganyctiphanes norvegica</name>
    <name type="common">Northern krill</name>
    <name type="synonym">Thysanopoda norvegica</name>
    <dbReference type="NCBI Taxonomy" id="48144"/>
    <lineage>
        <taxon>Eukaryota</taxon>
        <taxon>Metazoa</taxon>
        <taxon>Ecdysozoa</taxon>
        <taxon>Arthropoda</taxon>
        <taxon>Crustacea</taxon>
        <taxon>Multicrustacea</taxon>
        <taxon>Malacostraca</taxon>
        <taxon>Eumalacostraca</taxon>
        <taxon>Eucarida</taxon>
        <taxon>Euphausiacea</taxon>
        <taxon>Euphausiidae</taxon>
        <taxon>Meganyctiphanes</taxon>
    </lineage>
</organism>
<dbReference type="PANTHER" id="PTHR12757:SF1">
    <property type="entry name" value="PROTEIN SALIVARY GLANDS MARRED"/>
    <property type="match status" value="1"/>
</dbReference>
<dbReference type="PANTHER" id="PTHR12757">
    <property type="entry name" value="TUMOR NECROSIS FACTOR INDUCED PROTEIN"/>
    <property type="match status" value="1"/>
</dbReference>
<keyword evidence="2" id="KW-1185">Reference proteome</keyword>
<evidence type="ECO:0000313" key="1">
    <source>
        <dbReference type="EMBL" id="CAL4124833.1"/>
    </source>
</evidence>